<organism evidence="1 2">
    <name type="scientific">Thalassobacterium maritimum</name>
    <dbReference type="NCBI Taxonomy" id="3041265"/>
    <lineage>
        <taxon>Bacteria</taxon>
        <taxon>Pseudomonadati</taxon>
        <taxon>Verrucomicrobiota</taxon>
        <taxon>Opitutia</taxon>
        <taxon>Puniceicoccales</taxon>
        <taxon>Coraliomargaritaceae</taxon>
        <taxon>Thalassobacterium</taxon>
    </lineage>
</organism>
<protein>
    <submittedName>
        <fullName evidence="1">Uncharacterized protein</fullName>
    </submittedName>
</protein>
<name>A0ABU1AV90_9BACT</name>
<comment type="caution">
    <text evidence="1">The sequence shown here is derived from an EMBL/GenBank/DDBJ whole genome shotgun (WGS) entry which is preliminary data.</text>
</comment>
<evidence type="ECO:0000313" key="1">
    <source>
        <dbReference type="EMBL" id="MDQ8208062.1"/>
    </source>
</evidence>
<keyword evidence="2" id="KW-1185">Reference proteome</keyword>
<accession>A0ABU1AV90</accession>
<evidence type="ECO:0000313" key="2">
    <source>
        <dbReference type="Proteomes" id="UP001225316"/>
    </source>
</evidence>
<proteinExistence type="predicted"/>
<reference evidence="1 2" key="1">
    <citation type="submission" date="2023-04" db="EMBL/GenBank/DDBJ databases">
        <title>A novel bacteria isolated from coastal sediment.</title>
        <authorList>
            <person name="Liu X.-J."/>
            <person name="Du Z.-J."/>
        </authorList>
    </citation>
    <scope>NUCLEOTIDE SEQUENCE [LARGE SCALE GENOMIC DNA]</scope>
    <source>
        <strain evidence="1 2">SDUM461003</strain>
    </source>
</reference>
<dbReference type="RefSeq" id="WP_308950482.1">
    <property type="nucleotide sequence ID" value="NZ_JARXHW010000024.1"/>
</dbReference>
<dbReference type="EMBL" id="JARXHW010000024">
    <property type="protein sequence ID" value="MDQ8208062.1"/>
    <property type="molecule type" value="Genomic_DNA"/>
</dbReference>
<gene>
    <name evidence="1" type="ORF">QEH52_11120</name>
</gene>
<dbReference type="Proteomes" id="UP001225316">
    <property type="component" value="Unassembled WGS sequence"/>
</dbReference>
<sequence>MPEFETEWAIKLSRQELRQRAAFSQIESEEFESLAREFLKGYTERYDEYYDDARARELGYNYGLKFDPEIYGMLPFSTLNRLLKDRNQIERKFPINDEAEWLCFCRAFDHGFVDGYNIIKEGITYRTRRPEIQLFDK</sequence>